<evidence type="ECO:0000259" key="5">
    <source>
        <dbReference type="PROSITE" id="PS50995"/>
    </source>
</evidence>
<evidence type="ECO:0000256" key="3">
    <source>
        <dbReference type="ARBA" id="ARBA00023163"/>
    </source>
</evidence>
<dbReference type="PANTHER" id="PTHR35790:SF4">
    <property type="entry name" value="HTH-TYPE TRANSCRIPTIONAL REGULATOR PCHR"/>
    <property type="match status" value="1"/>
</dbReference>
<keyword evidence="3" id="KW-0804">Transcription</keyword>
<dbReference type="Pfam" id="PF12802">
    <property type="entry name" value="MarR_2"/>
    <property type="match status" value="1"/>
</dbReference>
<dbReference type="RefSeq" id="WP_235860616.1">
    <property type="nucleotide sequence ID" value="NZ_FRBW01000003.1"/>
</dbReference>
<dbReference type="AlphaFoldDB" id="A0A1M7LNK4"/>
<evidence type="ECO:0000313" key="6">
    <source>
        <dbReference type="EMBL" id="SHM79733.1"/>
    </source>
</evidence>
<keyword evidence="7" id="KW-1185">Reference proteome</keyword>
<reference evidence="6 7" key="1">
    <citation type="submission" date="2016-11" db="EMBL/GenBank/DDBJ databases">
        <authorList>
            <person name="Jaros S."/>
            <person name="Januszkiewicz K."/>
            <person name="Wedrychowicz H."/>
        </authorList>
    </citation>
    <scope>NUCLEOTIDE SEQUENCE [LARGE SCALE GENOMIC DNA]</scope>
    <source>
        <strain evidence="6 7">DSM 22153</strain>
    </source>
</reference>
<dbReference type="STRING" id="735517.SAMN05444272_3264"/>
<dbReference type="GO" id="GO:0003700">
    <property type="term" value="F:DNA-binding transcription factor activity"/>
    <property type="evidence" value="ECO:0007669"/>
    <property type="project" value="InterPro"/>
</dbReference>
<dbReference type="EMBL" id="FRBW01000003">
    <property type="protein sequence ID" value="SHM79733.1"/>
    <property type="molecule type" value="Genomic_DNA"/>
</dbReference>
<dbReference type="InterPro" id="IPR000835">
    <property type="entry name" value="HTH_MarR-typ"/>
</dbReference>
<name>A0A1M7LNK4_9HYPH</name>
<organism evidence="6 7">
    <name type="scientific">Roseibium suaedae</name>
    <dbReference type="NCBI Taxonomy" id="735517"/>
    <lineage>
        <taxon>Bacteria</taxon>
        <taxon>Pseudomonadati</taxon>
        <taxon>Pseudomonadota</taxon>
        <taxon>Alphaproteobacteria</taxon>
        <taxon>Hyphomicrobiales</taxon>
        <taxon>Stappiaceae</taxon>
        <taxon>Roseibium</taxon>
    </lineage>
</organism>
<protein>
    <submittedName>
        <fullName evidence="6">DNA-binding transcriptional regulator, MarR family</fullName>
    </submittedName>
</protein>
<keyword evidence="2 6" id="KW-0238">DNA-binding</keyword>
<dbReference type="PROSITE" id="PS50995">
    <property type="entry name" value="HTH_MARR_2"/>
    <property type="match status" value="1"/>
</dbReference>
<feature type="domain" description="HTH marR-type" evidence="5">
    <location>
        <begin position="30"/>
        <end position="163"/>
    </location>
</feature>
<sequence length="173" mass="19476">MTDQKSGMDKAMAEDTRPENRETAPLLALESFLPYRLNLVSETVSQAFASLYETQFGIARPEWRVIALLGQYGQLTAKTIGERSAMHKTKVSRAVASLEKRKLVVRTPNPDDMRESFVELAHEGQAIYEAIVPQALAFTKALHESLSAAQRDVLDDMLERIMERVKTLRQQGL</sequence>
<accession>A0A1M7LNK4</accession>
<dbReference type="Proteomes" id="UP000186002">
    <property type="component" value="Unassembled WGS sequence"/>
</dbReference>
<evidence type="ECO:0000256" key="2">
    <source>
        <dbReference type="ARBA" id="ARBA00023125"/>
    </source>
</evidence>
<dbReference type="GO" id="GO:0003677">
    <property type="term" value="F:DNA binding"/>
    <property type="evidence" value="ECO:0007669"/>
    <property type="project" value="UniProtKB-KW"/>
</dbReference>
<gene>
    <name evidence="6" type="ORF">SAMN05444272_3264</name>
</gene>
<dbReference type="InterPro" id="IPR052067">
    <property type="entry name" value="Metal_resp_HTH_trans_reg"/>
</dbReference>
<keyword evidence="1" id="KW-0805">Transcription regulation</keyword>
<proteinExistence type="predicted"/>
<evidence type="ECO:0000313" key="7">
    <source>
        <dbReference type="Proteomes" id="UP000186002"/>
    </source>
</evidence>
<dbReference type="SMART" id="SM00347">
    <property type="entry name" value="HTH_MARR"/>
    <property type="match status" value="1"/>
</dbReference>
<dbReference type="Gene3D" id="1.10.10.10">
    <property type="entry name" value="Winged helix-like DNA-binding domain superfamily/Winged helix DNA-binding domain"/>
    <property type="match status" value="1"/>
</dbReference>
<dbReference type="InterPro" id="IPR036388">
    <property type="entry name" value="WH-like_DNA-bd_sf"/>
</dbReference>
<feature type="region of interest" description="Disordered" evidence="4">
    <location>
        <begin position="1"/>
        <end position="21"/>
    </location>
</feature>
<dbReference type="PANTHER" id="PTHR35790">
    <property type="entry name" value="HTH-TYPE TRANSCRIPTIONAL REGULATOR PCHR"/>
    <property type="match status" value="1"/>
</dbReference>
<dbReference type="InterPro" id="IPR036390">
    <property type="entry name" value="WH_DNA-bd_sf"/>
</dbReference>
<dbReference type="SUPFAM" id="SSF46785">
    <property type="entry name" value="Winged helix' DNA-binding domain"/>
    <property type="match status" value="1"/>
</dbReference>
<evidence type="ECO:0000256" key="1">
    <source>
        <dbReference type="ARBA" id="ARBA00023015"/>
    </source>
</evidence>
<evidence type="ECO:0000256" key="4">
    <source>
        <dbReference type="SAM" id="MobiDB-lite"/>
    </source>
</evidence>